<evidence type="ECO:0000313" key="2">
    <source>
        <dbReference type="Proteomes" id="UP000290288"/>
    </source>
</evidence>
<proteinExistence type="predicted"/>
<dbReference type="Proteomes" id="UP000290288">
    <property type="component" value="Unassembled WGS sequence"/>
</dbReference>
<feature type="non-terminal residue" evidence="1">
    <location>
        <position position="1"/>
    </location>
</feature>
<protein>
    <submittedName>
        <fullName evidence="1">Uncharacterized protein</fullName>
    </submittedName>
</protein>
<dbReference type="OrthoDB" id="3041312at2759"/>
<evidence type="ECO:0000313" key="1">
    <source>
        <dbReference type="EMBL" id="RXW13145.1"/>
    </source>
</evidence>
<comment type="caution">
    <text evidence="1">The sequence shown here is derived from an EMBL/GenBank/DDBJ whole genome shotgun (WGS) entry which is preliminary data.</text>
</comment>
<gene>
    <name evidence="1" type="ORF">EST38_g12707</name>
</gene>
<dbReference type="AlphaFoldDB" id="A0A4Q2D4R4"/>
<reference evidence="1 2" key="1">
    <citation type="submission" date="2019-01" db="EMBL/GenBank/DDBJ databases">
        <title>Draft genome sequence of Psathyrella aberdarensis IHI B618.</title>
        <authorList>
            <person name="Buettner E."/>
            <person name="Kellner H."/>
        </authorList>
    </citation>
    <scope>NUCLEOTIDE SEQUENCE [LARGE SCALE GENOMIC DNA]</scope>
    <source>
        <strain evidence="1 2">IHI B618</strain>
    </source>
</reference>
<accession>A0A4Q2D4R4</accession>
<dbReference type="EMBL" id="SDEE01000999">
    <property type="protein sequence ID" value="RXW13145.1"/>
    <property type="molecule type" value="Genomic_DNA"/>
</dbReference>
<organism evidence="1 2">
    <name type="scientific">Candolleomyces aberdarensis</name>
    <dbReference type="NCBI Taxonomy" id="2316362"/>
    <lineage>
        <taxon>Eukaryota</taxon>
        <taxon>Fungi</taxon>
        <taxon>Dikarya</taxon>
        <taxon>Basidiomycota</taxon>
        <taxon>Agaricomycotina</taxon>
        <taxon>Agaricomycetes</taxon>
        <taxon>Agaricomycetidae</taxon>
        <taxon>Agaricales</taxon>
        <taxon>Agaricineae</taxon>
        <taxon>Psathyrellaceae</taxon>
        <taxon>Candolleomyces</taxon>
    </lineage>
</organism>
<keyword evidence="2" id="KW-1185">Reference proteome</keyword>
<name>A0A4Q2D4R4_9AGAR</name>
<sequence length="54" mass="5990">GAHVLSVSDVDGGTYRYLERVASDVEGLEVTPLSLENVDEEVVRENIRENTMLI</sequence>
<dbReference type="STRING" id="2316362.A0A4Q2D4R4"/>